<dbReference type="InterPro" id="IPR011006">
    <property type="entry name" value="CheY-like_superfamily"/>
</dbReference>
<dbReference type="PANTHER" id="PTHR44591:SF3">
    <property type="entry name" value="RESPONSE REGULATORY DOMAIN-CONTAINING PROTEIN"/>
    <property type="match status" value="1"/>
</dbReference>
<dbReference type="Pfam" id="PF00072">
    <property type="entry name" value="Response_reg"/>
    <property type="match status" value="1"/>
</dbReference>
<keyword evidence="1 2" id="KW-0597">Phosphoprotein</keyword>
<dbReference type="InterPro" id="IPR001789">
    <property type="entry name" value="Sig_transdc_resp-reg_receiver"/>
</dbReference>
<dbReference type="RefSeq" id="WP_090629119.1">
    <property type="nucleotide sequence ID" value="NZ_FOQO01000009.1"/>
</dbReference>
<protein>
    <submittedName>
        <fullName evidence="4">Two-component system, OmpR family, phosphate regulon response regulator PhoB</fullName>
    </submittedName>
</protein>
<dbReference type="Proteomes" id="UP000198670">
    <property type="component" value="Unassembled WGS sequence"/>
</dbReference>
<proteinExistence type="predicted"/>
<name>A0A1I3QZ13_9SPHI</name>
<reference evidence="4 5" key="1">
    <citation type="submission" date="2016-10" db="EMBL/GenBank/DDBJ databases">
        <authorList>
            <person name="de Groot N.N."/>
        </authorList>
    </citation>
    <scope>NUCLEOTIDE SEQUENCE [LARGE SCALE GENOMIC DNA]</scope>
    <source>
        <strain evidence="4 5">RK1</strain>
    </source>
</reference>
<dbReference type="SUPFAM" id="SSF52172">
    <property type="entry name" value="CheY-like"/>
    <property type="match status" value="1"/>
</dbReference>
<evidence type="ECO:0000259" key="3">
    <source>
        <dbReference type="PROSITE" id="PS50110"/>
    </source>
</evidence>
<dbReference type="EMBL" id="FOQO01000009">
    <property type="protein sequence ID" value="SFJ38387.1"/>
    <property type="molecule type" value="Genomic_DNA"/>
</dbReference>
<feature type="domain" description="Response regulatory" evidence="3">
    <location>
        <begin position="4"/>
        <end position="120"/>
    </location>
</feature>
<evidence type="ECO:0000256" key="2">
    <source>
        <dbReference type="PROSITE-ProRule" id="PRU00169"/>
    </source>
</evidence>
<feature type="modified residue" description="4-aspartylphosphate" evidence="2">
    <location>
        <position position="53"/>
    </location>
</feature>
<gene>
    <name evidence="4" type="ORF">SAMN05444682_109149</name>
</gene>
<dbReference type="OrthoDB" id="9789181at2"/>
<dbReference type="GO" id="GO:0000160">
    <property type="term" value="P:phosphorelay signal transduction system"/>
    <property type="evidence" value="ECO:0007669"/>
    <property type="project" value="InterPro"/>
</dbReference>
<dbReference type="STRING" id="1477437.SAMN05444682_109149"/>
<sequence length="129" mass="14747">MKKKILLVEDEPTIQRLLHFILSKEFDVQATANGYEAFLWLEKQEIPDLIIMDWVMPQMDGKSFLKCLKVSGLYCEIPVIVLSASENIIEEVGGLPYTVNQCLHKPFDPLVLKETIVSIFKTPTYGFVN</sequence>
<evidence type="ECO:0000313" key="4">
    <source>
        <dbReference type="EMBL" id="SFJ38387.1"/>
    </source>
</evidence>
<dbReference type="SMART" id="SM00448">
    <property type="entry name" value="REC"/>
    <property type="match status" value="1"/>
</dbReference>
<accession>A0A1I3QZ13</accession>
<dbReference type="Gene3D" id="3.40.50.2300">
    <property type="match status" value="1"/>
</dbReference>
<dbReference type="AlphaFoldDB" id="A0A1I3QZ13"/>
<keyword evidence="5" id="KW-1185">Reference proteome</keyword>
<dbReference type="PROSITE" id="PS50110">
    <property type="entry name" value="RESPONSE_REGULATORY"/>
    <property type="match status" value="1"/>
</dbReference>
<dbReference type="PANTHER" id="PTHR44591">
    <property type="entry name" value="STRESS RESPONSE REGULATOR PROTEIN 1"/>
    <property type="match status" value="1"/>
</dbReference>
<dbReference type="InterPro" id="IPR050595">
    <property type="entry name" value="Bact_response_regulator"/>
</dbReference>
<evidence type="ECO:0000313" key="5">
    <source>
        <dbReference type="Proteomes" id="UP000198670"/>
    </source>
</evidence>
<evidence type="ECO:0000256" key="1">
    <source>
        <dbReference type="ARBA" id="ARBA00022553"/>
    </source>
</evidence>
<organism evidence="4 5">
    <name type="scientific">Parapedobacter indicus</name>
    <dbReference type="NCBI Taxonomy" id="1477437"/>
    <lineage>
        <taxon>Bacteria</taxon>
        <taxon>Pseudomonadati</taxon>
        <taxon>Bacteroidota</taxon>
        <taxon>Sphingobacteriia</taxon>
        <taxon>Sphingobacteriales</taxon>
        <taxon>Sphingobacteriaceae</taxon>
        <taxon>Parapedobacter</taxon>
    </lineage>
</organism>